<gene>
    <name evidence="2" type="ORF">INT45_013058</name>
</gene>
<organism evidence="2 3">
    <name type="scientific">Circinella minor</name>
    <dbReference type="NCBI Taxonomy" id="1195481"/>
    <lineage>
        <taxon>Eukaryota</taxon>
        <taxon>Fungi</taxon>
        <taxon>Fungi incertae sedis</taxon>
        <taxon>Mucoromycota</taxon>
        <taxon>Mucoromycotina</taxon>
        <taxon>Mucoromycetes</taxon>
        <taxon>Mucorales</taxon>
        <taxon>Lichtheimiaceae</taxon>
        <taxon>Circinella</taxon>
    </lineage>
</organism>
<reference evidence="2 3" key="1">
    <citation type="submission" date="2020-12" db="EMBL/GenBank/DDBJ databases">
        <title>Metabolic potential, ecology and presence of endohyphal bacteria is reflected in genomic diversity of Mucoromycotina.</title>
        <authorList>
            <person name="Muszewska A."/>
            <person name="Okrasinska A."/>
            <person name="Steczkiewicz K."/>
            <person name="Drgas O."/>
            <person name="Orlowska M."/>
            <person name="Perlinska-Lenart U."/>
            <person name="Aleksandrzak-Piekarczyk T."/>
            <person name="Szatraj K."/>
            <person name="Zielenkiewicz U."/>
            <person name="Pilsyk S."/>
            <person name="Malc E."/>
            <person name="Mieczkowski P."/>
            <person name="Kruszewska J.S."/>
            <person name="Biernat P."/>
            <person name="Pawlowska J."/>
        </authorList>
    </citation>
    <scope>NUCLEOTIDE SEQUENCE [LARGE SCALE GENOMIC DNA]</scope>
    <source>
        <strain evidence="2 3">CBS 142.35</strain>
    </source>
</reference>
<dbReference type="AlphaFoldDB" id="A0A8H7RZT0"/>
<dbReference type="OrthoDB" id="2248195at2759"/>
<evidence type="ECO:0000313" key="2">
    <source>
        <dbReference type="EMBL" id="KAG2219192.1"/>
    </source>
</evidence>
<dbReference type="Proteomes" id="UP000646827">
    <property type="component" value="Unassembled WGS sequence"/>
</dbReference>
<evidence type="ECO:0000313" key="3">
    <source>
        <dbReference type="Proteomes" id="UP000646827"/>
    </source>
</evidence>
<accession>A0A8H7RZT0</accession>
<feature type="signal peptide" evidence="1">
    <location>
        <begin position="1"/>
        <end position="21"/>
    </location>
</feature>
<keyword evidence="3" id="KW-1185">Reference proteome</keyword>
<comment type="caution">
    <text evidence="2">The sequence shown here is derived from an EMBL/GenBank/DDBJ whole genome shotgun (WGS) entry which is preliminary data.</text>
</comment>
<keyword evidence="1" id="KW-0732">Signal</keyword>
<feature type="chain" id="PRO_5034318969" evidence="1">
    <location>
        <begin position="22"/>
        <end position="299"/>
    </location>
</feature>
<proteinExistence type="predicted"/>
<dbReference type="EMBL" id="JAEPRB010000190">
    <property type="protein sequence ID" value="KAG2219192.1"/>
    <property type="molecule type" value="Genomic_DNA"/>
</dbReference>
<name>A0A8H7RZT0_9FUNG</name>
<evidence type="ECO:0000256" key="1">
    <source>
        <dbReference type="SAM" id="SignalP"/>
    </source>
</evidence>
<protein>
    <submittedName>
        <fullName evidence="2">Uncharacterized protein</fullName>
    </submittedName>
</protein>
<sequence length="299" mass="33731">MLSSILYLFSVFCIFCNLAIAAPLRLQQQQQQQDQDDWPLSNAVMIRDTIEGFYETVVDDVLSAHTEDLLVMLTHSPRNKKLKLLQAQATTLRDGSSLQDACLVKMPGYIGNQLHQLNARVFGGIRGIVGEALPAVWPNYDALEATMMSTEAPPPVPQHQVATALYSLNLAVGHRLTQVFEDFDLLDRLRNDLSACDQAIADSIQEDTTTTTTTITTTTSTMTTTKMTMTDYIVNAGHRFIHRLFWTRGCGKFDNDTRFLETWLRSARADLRSELETRVGDLIMTIYNDLYNEENAHDF</sequence>